<feature type="domain" description="Magnesium transporter MgtE intracellular" evidence="1">
    <location>
        <begin position="123"/>
        <end position="203"/>
    </location>
</feature>
<proteinExistence type="predicted"/>
<dbReference type="RefSeq" id="WP_203700361.1">
    <property type="nucleotide sequence ID" value="NZ_BAAALU010000014.1"/>
</dbReference>
<dbReference type="SUPFAM" id="SSF158791">
    <property type="entry name" value="MgtE N-terminal domain-like"/>
    <property type="match status" value="2"/>
</dbReference>
<evidence type="ECO:0000313" key="3">
    <source>
        <dbReference type="Proteomes" id="UP000624325"/>
    </source>
</evidence>
<accession>A0ABQ4BVX5</accession>
<dbReference type="Proteomes" id="UP000624325">
    <property type="component" value="Unassembled WGS sequence"/>
</dbReference>
<dbReference type="InterPro" id="IPR038076">
    <property type="entry name" value="MgtE_N_sf"/>
</dbReference>
<sequence>MAAESQVPLDAGAVTNPADFAAALQRLMSESGRSPDGVAKVSRSSPEPISRGTVYNLLRGQGVPKQASLEGFLYGCGLPAAAHRVWLAKRDAIFLPARRSPAPVVRSTARPKGDSFVELAIEVEVLERLPAAVAAERLERLPAGRAAEQLAFIDADLARERLAEMRPDRAGAVLAELKPDLAADLVSRESVAVARRQLAAMSPAGITRIFAGMAGDRIAELLEDFGAVAGPAEDVERWGRILAPLDAEIGVEVLFTVPAQAAGILEVIGPATSAQLLILMGRRSAATTASVFGRLPPAMAEDILYWLIPSTDEMRATLPTLEGFLAEADPAYIGMLLRDMMPGPRARLFVLMTHEVRLRYLVALDDETAIWILGGIDAELRASLRSPSYGTTSKTLGSHLYNALPDEQAMRIARLIEPDDVDLIARMPESRRRVALAAMDVERIVLFLAEHDQRQAIVDALDDNRLREVMAIVPREVLEPTLRRMPLDRLAQVWRPDELRALLARLPRAVAAEIRWAWRAAAPQRTRKPARRKPAR</sequence>
<dbReference type="Pfam" id="PF03448">
    <property type="entry name" value="MgtE_N"/>
    <property type="match status" value="1"/>
</dbReference>
<evidence type="ECO:0000259" key="1">
    <source>
        <dbReference type="Pfam" id="PF03448"/>
    </source>
</evidence>
<gene>
    <name evidence="2" type="ORF">Air01nite_07570</name>
</gene>
<reference evidence="2 3" key="1">
    <citation type="submission" date="2021-01" db="EMBL/GenBank/DDBJ databases">
        <title>Whole genome shotgun sequence of Asanoa iriomotensis NBRC 100142.</title>
        <authorList>
            <person name="Komaki H."/>
            <person name="Tamura T."/>
        </authorList>
    </citation>
    <scope>NUCLEOTIDE SEQUENCE [LARGE SCALE GENOMIC DNA]</scope>
    <source>
        <strain evidence="2 3">NBRC 100142</strain>
    </source>
</reference>
<keyword evidence="3" id="KW-1185">Reference proteome</keyword>
<dbReference type="Gene3D" id="1.25.60.10">
    <property type="entry name" value="MgtE N-terminal domain-like"/>
    <property type="match status" value="1"/>
</dbReference>
<dbReference type="InterPro" id="IPR006668">
    <property type="entry name" value="Mg_transptr_MgtE_intracell_dom"/>
</dbReference>
<evidence type="ECO:0000313" key="2">
    <source>
        <dbReference type="EMBL" id="GIF54662.1"/>
    </source>
</evidence>
<organism evidence="2 3">
    <name type="scientific">Asanoa iriomotensis</name>
    <dbReference type="NCBI Taxonomy" id="234613"/>
    <lineage>
        <taxon>Bacteria</taxon>
        <taxon>Bacillati</taxon>
        <taxon>Actinomycetota</taxon>
        <taxon>Actinomycetes</taxon>
        <taxon>Micromonosporales</taxon>
        <taxon>Micromonosporaceae</taxon>
        <taxon>Asanoa</taxon>
    </lineage>
</organism>
<dbReference type="EMBL" id="BONC01000003">
    <property type="protein sequence ID" value="GIF54662.1"/>
    <property type="molecule type" value="Genomic_DNA"/>
</dbReference>
<name>A0ABQ4BVX5_9ACTN</name>
<protein>
    <recommendedName>
        <fullName evidence="1">Magnesium transporter MgtE intracellular domain-containing protein</fullName>
    </recommendedName>
</protein>
<comment type="caution">
    <text evidence="2">The sequence shown here is derived from an EMBL/GenBank/DDBJ whole genome shotgun (WGS) entry which is preliminary data.</text>
</comment>